<feature type="transmembrane region" description="Helical" evidence="2">
    <location>
        <begin position="185"/>
        <end position="203"/>
    </location>
</feature>
<gene>
    <name evidence="4" type="ORF">IV203_020699</name>
    <name evidence="3" type="ORF">IV203_021611</name>
</gene>
<evidence type="ECO:0000256" key="2">
    <source>
        <dbReference type="SAM" id="Phobius"/>
    </source>
</evidence>
<dbReference type="EMBL" id="JAGRRH010000052">
    <property type="protein sequence ID" value="KAG7338679.1"/>
    <property type="molecule type" value="Genomic_DNA"/>
</dbReference>
<feature type="transmembrane region" description="Helical" evidence="2">
    <location>
        <begin position="12"/>
        <end position="31"/>
    </location>
</feature>
<sequence>MAFNNSQRLSFAVVAIFFAFLALICGLYGVFTCNALQFEQENDDGALSVGLFGYRTKAYTVVSDEIWVSNVCVKYNELNDFGYTTDKMTDSLQALAISLAVIGTVFTILSCFVPCLPTVHPLAWKGLGLMFLVCCILQGCSLLMLQSSICLDNPVIQYLTATENNAILSTLQDPGQCRQASGFKMSISAVVFWFVAGVIPLIVPAPSDSDDFPEPNQAAAPEKDKPEQSED</sequence>
<dbReference type="EMBL" id="JAGRRH010000024">
    <property type="protein sequence ID" value="KAG7342755.1"/>
    <property type="molecule type" value="Genomic_DNA"/>
</dbReference>
<name>A0A9K3K8F0_9STRA</name>
<feature type="region of interest" description="Disordered" evidence="1">
    <location>
        <begin position="206"/>
        <end position="231"/>
    </location>
</feature>
<dbReference type="AlphaFoldDB" id="A0A9K3K8F0"/>
<proteinExistence type="predicted"/>
<reference evidence="3" key="1">
    <citation type="journal article" date="2021" name="Sci. Rep.">
        <title>Diploid genomic architecture of Nitzschia inconspicua, an elite biomass production diatom.</title>
        <authorList>
            <person name="Oliver A."/>
            <person name="Podell S."/>
            <person name="Pinowska A."/>
            <person name="Traller J.C."/>
            <person name="Smith S.R."/>
            <person name="McClure R."/>
            <person name="Beliaev A."/>
            <person name="Bohutskyi P."/>
            <person name="Hill E.A."/>
            <person name="Rabines A."/>
            <person name="Zheng H."/>
            <person name="Allen L.Z."/>
            <person name="Kuo A."/>
            <person name="Grigoriev I.V."/>
            <person name="Allen A.E."/>
            <person name="Hazlebeck D."/>
            <person name="Allen E.E."/>
        </authorList>
    </citation>
    <scope>NUCLEOTIDE SEQUENCE</scope>
    <source>
        <strain evidence="3">Hildebrandi</strain>
    </source>
</reference>
<evidence type="ECO:0000313" key="3">
    <source>
        <dbReference type="EMBL" id="KAG7338679.1"/>
    </source>
</evidence>
<keyword evidence="2" id="KW-0472">Membrane</keyword>
<keyword evidence="2" id="KW-1133">Transmembrane helix</keyword>
<evidence type="ECO:0000313" key="4">
    <source>
        <dbReference type="EMBL" id="KAG7342755.1"/>
    </source>
</evidence>
<evidence type="ECO:0000256" key="1">
    <source>
        <dbReference type="SAM" id="MobiDB-lite"/>
    </source>
</evidence>
<organism evidence="3 5">
    <name type="scientific">Nitzschia inconspicua</name>
    <dbReference type="NCBI Taxonomy" id="303405"/>
    <lineage>
        <taxon>Eukaryota</taxon>
        <taxon>Sar</taxon>
        <taxon>Stramenopiles</taxon>
        <taxon>Ochrophyta</taxon>
        <taxon>Bacillariophyta</taxon>
        <taxon>Bacillariophyceae</taxon>
        <taxon>Bacillariophycidae</taxon>
        <taxon>Bacillariales</taxon>
        <taxon>Bacillariaceae</taxon>
        <taxon>Nitzschia</taxon>
    </lineage>
</organism>
<keyword evidence="5" id="KW-1185">Reference proteome</keyword>
<feature type="compositionally biased region" description="Basic and acidic residues" evidence="1">
    <location>
        <begin position="221"/>
        <end position="231"/>
    </location>
</feature>
<accession>A0A9K3K8F0</accession>
<keyword evidence="2" id="KW-0812">Transmembrane</keyword>
<comment type="caution">
    <text evidence="3">The sequence shown here is derived from an EMBL/GenBank/DDBJ whole genome shotgun (WGS) entry which is preliminary data.</text>
</comment>
<reference evidence="3" key="2">
    <citation type="submission" date="2021-04" db="EMBL/GenBank/DDBJ databases">
        <authorList>
            <person name="Podell S."/>
        </authorList>
    </citation>
    <scope>NUCLEOTIDE SEQUENCE</scope>
    <source>
        <strain evidence="3">Hildebrandi</strain>
    </source>
</reference>
<protein>
    <submittedName>
        <fullName evidence="3">Uncharacterized protein</fullName>
    </submittedName>
</protein>
<feature type="transmembrane region" description="Helical" evidence="2">
    <location>
        <begin position="94"/>
        <end position="116"/>
    </location>
</feature>
<evidence type="ECO:0000313" key="5">
    <source>
        <dbReference type="Proteomes" id="UP000693970"/>
    </source>
</evidence>
<dbReference type="Proteomes" id="UP000693970">
    <property type="component" value="Unassembled WGS sequence"/>
</dbReference>
<feature type="transmembrane region" description="Helical" evidence="2">
    <location>
        <begin position="122"/>
        <end position="145"/>
    </location>
</feature>